<sequence length="190" mass="20876">MASKFRIGATAYTSDGRRYFVDEVEDGIVYCSSPSGAETEFPEARLMTEAEWAKRADAKRLDLYPRLKQAPAYTRAPRLDRAAAEQVLLKVERLEPGMLDFVAYEAARNILVEAGEQDLVEGLSIVKCRAVFDSAEPAVRAGLLAQTMGVAADVLVGAARLGDNLMRAMVAKGLGDREDAFEAFRNRRRG</sequence>
<keyword evidence="2" id="KW-1185">Reference proteome</keyword>
<evidence type="ECO:0000313" key="1">
    <source>
        <dbReference type="EMBL" id="GGF14218.1"/>
    </source>
</evidence>
<reference evidence="1" key="1">
    <citation type="journal article" date="2014" name="Int. J. Syst. Evol. Microbiol.">
        <title>Complete genome sequence of Corynebacterium casei LMG S-19264T (=DSM 44701T), isolated from a smear-ripened cheese.</title>
        <authorList>
            <consortium name="US DOE Joint Genome Institute (JGI-PGF)"/>
            <person name="Walter F."/>
            <person name="Albersmeier A."/>
            <person name="Kalinowski J."/>
            <person name="Ruckert C."/>
        </authorList>
    </citation>
    <scope>NUCLEOTIDE SEQUENCE</scope>
    <source>
        <strain evidence="1">CGMCC 1.15725</strain>
    </source>
</reference>
<reference evidence="1" key="2">
    <citation type="submission" date="2020-09" db="EMBL/GenBank/DDBJ databases">
        <authorList>
            <person name="Sun Q."/>
            <person name="Zhou Y."/>
        </authorList>
    </citation>
    <scope>NUCLEOTIDE SEQUENCE</scope>
    <source>
        <strain evidence="1">CGMCC 1.15725</strain>
    </source>
</reference>
<name>A0A8J3E1Q4_9PROT</name>
<dbReference type="Proteomes" id="UP000646365">
    <property type="component" value="Unassembled WGS sequence"/>
</dbReference>
<protein>
    <submittedName>
        <fullName evidence="1">Uncharacterized protein</fullName>
    </submittedName>
</protein>
<proteinExistence type="predicted"/>
<gene>
    <name evidence="1" type="ORF">GCM10011611_19950</name>
</gene>
<accession>A0A8J3E1Q4</accession>
<dbReference type="EMBL" id="BMJQ01000004">
    <property type="protein sequence ID" value="GGF14218.1"/>
    <property type="molecule type" value="Genomic_DNA"/>
</dbReference>
<organism evidence="1 2">
    <name type="scientific">Aliidongia dinghuensis</name>
    <dbReference type="NCBI Taxonomy" id="1867774"/>
    <lineage>
        <taxon>Bacteria</taxon>
        <taxon>Pseudomonadati</taxon>
        <taxon>Pseudomonadota</taxon>
        <taxon>Alphaproteobacteria</taxon>
        <taxon>Rhodospirillales</taxon>
        <taxon>Dongiaceae</taxon>
        <taxon>Aliidongia</taxon>
    </lineage>
</organism>
<dbReference type="AlphaFoldDB" id="A0A8J3E1Q4"/>
<dbReference type="RefSeq" id="WP_189045109.1">
    <property type="nucleotide sequence ID" value="NZ_BMJQ01000004.1"/>
</dbReference>
<comment type="caution">
    <text evidence="1">The sequence shown here is derived from an EMBL/GenBank/DDBJ whole genome shotgun (WGS) entry which is preliminary data.</text>
</comment>
<evidence type="ECO:0000313" key="2">
    <source>
        <dbReference type="Proteomes" id="UP000646365"/>
    </source>
</evidence>